<dbReference type="Proteomes" id="UP000177376">
    <property type="component" value="Unassembled WGS sequence"/>
</dbReference>
<proteinExistence type="predicted"/>
<evidence type="ECO:0000313" key="2">
    <source>
        <dbReference type="EMBL" id="OGY53121.1"/>
    </source>
</evidence>
<dbReference type="AlphaFoldDB" id="A0A1G1YLH7"/>
<reference evidence="2 3" key="1">
    <citation type="journal article" date="2016" name="Nat. Commun.">
        <title>Thousands of microbial genomes shed light on interconnected biogeochemical processes in an aquifer system.</title>
        <authorList>
            <person name="Anantharaman K."/>
            <person name="Brown C.T."/>
            <person name="Hug L.A."/>
            <person name="Sharon I."/>
            <person name="Castelle C.J."/>
            <person name="Probst A.J."/>
            <person name="Thomas B.C."/>
            <person name="Singh A."/>
            <person name="Wilkins M.J."/>
            <person name="Karaoz U."/>
            <person name="Brodie E.L."/>
            <person name="Williams K.H."/>
            <person name="Hubbard S.S."/>
            <person name="Banfield J.F."/>
        </authorList>
    </citation>
    <scope>NUCLEOTIDE SEQUENCE [LARGE SCALE GENOMIC DNA]</scope>
</reference>
<feature type="transmembrane region" description="Helical" evidence="1">
    <location>
        <begin position="12"/>
        <end position="31"/>
    </location>
</feature>
<sequence length="288" mass="32298">MNKMSEIRKTEWTFSSTISFAACVLVAFLLLCTFTGCPVSGTLSTDNGGGVIELELGKVIVSGQLYDPAAKASIGDYGDLLKRQITSLNFFFYLQGDDQLNQSQSFFVPVENGSYYAEIMIRPGTYDIWVEAIDAYGNVLFSDNLKFEVNGGENLIEVVFIMTESYRYRFFVGELPGEYDEYGQAVITTNDGSTYYAWFSPQNPGGQDPVTMIFTAWLPLDFDSLLNQAVLAIQDINGKSYATQLDFDLFDAVYGIMYVPYVYPSWMGDVYVDISFEYEEQTTKPPTP</sequence>
<evidence type="ECO:0000256" key="1">
    <source>
        <dbReference type="SAM" id="Phobius"/>
    </source>
</evidence>
<keyword evidence="1" id="KW-0812">Transmembrane</keyword>
<keyword evidence="1" id="KW-1133">Transmembrane helix</keyword>
<accession>A0A1G1YLH7</accession>
<protein>
    <submittedName>
        <fullName evidence="2">Uncharacterized protein</fullName>
    </submittedName>
</protein>
<organism evidence="2 3">
    <name type="scientific">Candidatus Buchananbacteria bacterium RIFCSPLOWO2_01_FULL_39_33</name>
    <dbReference type="NCBI Taxonomy" id="1797543"/>
    <lineage>
        <taxon>Bacteria</taxon>
        <taxon>Candidatus Buchananiibacteriota</taxon>
    </lineage>
</organism>
<dbReference type="PROSITE" id="PS51257">
    <property type="entry name" value="PROKAR_LIPOPROTEIN"/>
    <property type="match status" value="1"/>
</dbReference>
<name>A0A1G1YLH7_9BACT</name>
<dbReference type="EMBL" id="MHIM01000004">
    <property type="protein sequence ID" value="OGY53121.1"/>
    <property type="molecule type" value="Genomic_DNA"/>
</dbReference>
<keyword evidence="1" id="KW-0472">Membrane</keyword>
<comment type="caution">
    <text evidence="2">The sequence shown here is derived from an EMBL/GenBank/DDBJ whole genome shotgun (WGS) entry which is preliminary data.</text>
</comment>
<gene>
    <name evidence="2" type="ORF">A3A02_00190</name>
</gene>
<evidence type="ECO:0000313" key="3">
    <source>
        <dbReference type="Proteomes" id="UP000177376"/>
    </source>
</evidence>